<dbReference type="PROSITE" id="PS51406">
    <property type="entry name" value="FIBRINOGEN_C_2"/>
    <property type="match status" value="1"/>
</dbReference>
<dbReference type="CDD" id="cd00087">
    <property type="entry name" value="FReD"/>
    <property type="match status" value="1"/>
</dbReference>
<dbReference type="InterPro" id="IPR050373">
    <property type="entry name" value="Fibrinogen_C-term_domain"/>
</dbReference>
<dbReference type="PANTHER" id="PTHR19143:SF327">
    <property type="entry name" value="FI21813P1-RELATED"/>
    <property type="match status" value="1"/>
</dbReference>
<evidence type="ECO:0000256" key="1">
    <source>
        <dbReference type="SAM" id="Coils"/>
    </source>
</evidence>
<dbReference type="Proteomes" id="UP000515160">
    <property type="component" value="Chromosome 2L"/>
</dbReference>
<dbReference type="Pfam" id="PF00147">
    <property type="entry name" value="Fibrinogen_C"/>
    <property type="match status" value="1"/>
</dbReference>
<dbReference type="PANTHER" id="PTHR19143">
    <property type="entry name" value="FIBRINOGEN/TENASCIN/ANGIOPOEITIN"/>
    <property type="match status" value="1"/>
</dbReference>
<dbReference type="AlphaFoldDB" id="A0A9C6SM15"/>
<dbReference type="Gene3D" id="3.90.215.10">
    <property type="entry name" value="Gamma Fibrinogen, chain A, domain 1"/>
    <property type="match status" value="1"/>
</dbReference>
<dbReference type="RefSeq" id="XP_051858489.1">
    <property type="nucleotide sequence ID" value="XM_052002529.1"/>
</dbReference>
<keyword evidence="1" id="KW-0175">Coiled coil</keyword>
<sequence length="392" mass="45320">MKIFLTVLIIIFNSGYIHSNNEYDLTTKSNEVKNTTWAIIADNEEKCYAYCFNILQPVLEHTVHIQVKDQQIQNQAVSLSAYEKQIANLKIKLAIYEETIRNKDLQLNQQLLVSQKFQNETIDLKAKLGIFEESIRTKDIQLDQQILFSNKCKNETLDKNNIIASKDELLSKSNEKLTEYKIKLENCGAASCINKLTDIYEIKVPGIDAFSVPCDSRLAGSGWTVIQRRMDGSVDFNRNWTDYRKGFGDLRGEFFIGLDKLHLITKSQTHELYIYLKDFDDEERYARYDNFYIGDEDEFYKIKSIGSYSGDAGNALEHHKNSKFSTADRDNDGAKGHCGHIYKSGWWFESCYMCNLNGIYDKNAKGLRDPGVKWNSWSNNPLKFVQMMIRPK</sequence>
<dbReference type="GeneID" id="117564316"/>
<evidence type="ECO:0000259" key="3">
    <source>
        <dbReference type="PROSITE" id="PS51406"/>
    </source>
</evidence>
<dbReference type="SUPFAM" id="SSF56496">
    <property type="entry name" value="Fibrinogen C-terminal domain-like"/>
    <property type="match status" value="1"/>
</dbReference>
<keyword evidence="2" id="KW-0732">Signal</keyword>
<name>A0A9C6SM15_DROAB</name>
<reference evidence="5" key="1">
    <citation type="submission" date="2025-08" db="UniProtKB">
        <authorList>
            <consortium name="RefSeq"/>
        </authorList>
    </citation>
    <scope>IDENTIFICATION</scope>
    <source>
        <strain evidence="5">15112-1751.03</strain>
        <tissue evidence="5">Whole Adult</tissue>
    </source>
</reference>
<evidence type="ECO:0000256" key="2">
    <source>
        <dbReference type="SAM" id="SignalP"/>
    </source>
</evidence>
<feature type="domain" description="Fibrinogen C-terminal" evidence="3">
    <location>
        <begin position="178"/>
        <end position="392"/>
    </location>
</feature>
<dbReference type="SMART" id="SM00186">
    <property type="entry name" value="FBG"/>
    <property type="match status" value="1"/>
</dbReference>
<evidence type="ECO:0000313" key="4">
    <source>
        <dbReference type="Proteomes" id="UP000515160"/>
    </source>
</evidence>
<dbReference type="GO" id="GO:0005615">
    <property type="term" value="C:extracellular space"/>
    <property type="evidence" value="ECO:0007669"/>
    <property type="project" value="TreeGrafter"/>
</dbReference>
<gene>
    <name evidence="5" type="primary">LOC117564316</name>
</gene>
<dbReference type="InterPro" id="IPR002181">
    <property type="entry name" value="Fibrinogen_a/b/g_C_dom"/>
</dbReference>
<accession>A0A9C6SM15</accession>
<dbReference type="InterPro" id="IPR014716">
    <property type="entry name" value="Fibrinogen_a/b/g_C_1"/>
</dbReference>
<organism evidence="4 5">
    <name type="scientific">Drosophila albomicans</name>
    <name type="common">Fruit fly</name>
    <dbReference type="NCBI Taxonomy" id="7291"/>
    <lineage>
        <taxon>Eukaryota</taxon>
        <taxon>Metazoa</taxon>
        <taxon>Ecdysozoa</taxon>
        <taxon>Arthropoda</taxon>
        <taxon>Hexapoda</taxon>
        <taxon>Insecta</taxon>
        <taxon>Pterygota</taxon>
        <taxon>Neoptera</taxon>
        <taxon>Endopterygota</taxon>
        <taxon>Diptera</taxon>
        <taxon>Brachycera</taxon>
        <taxon>Muscomorpha</taxon>
        <taxon>Ephydroidea</taxon>
        <taxon>Drosophilidae</taxon>
        <taxon>Drosophila</taxon>
    </lineage>
</organism>
<protein>
    <submittedName>
        <fullName evidence="5">Fibrinogen-like protein 1 isoform X1</fullName>
    </submittedName>
</protein>
<dbReference type="InterPro" id="IPR036056">
    <property type="entry name" value="Fibrinogen-like_C"/>
</dbReference>
<proteinExistence type="predicted"/>
<keyword evidence="4" id="KW-1185">Reference proteome</keyword>
<evidence type="ECO:0000313" key="5">
    <source>
        <dbReference type="RefSeq" id="XP_051858489.1"/>
    </source>
</evidence>
<feature type="chain" id="PRO_5039301878" evidence="2">
    <location>
        <begin position="20"/>
        <end position="392"/>
    </location>
</feature>
<feature type="signal peptide" evidence="2">
    <location>
        <begin position="1"/>
        <end position="19"/>
    </location>
</feature>
<feature type="coiled-coil region" evidence="1">
    <location>
        <begin position="72"/>
        <end position="106"/>
    </location>
</feature>
<dbReference type="OrthoDB" id="6145874at2759"/>